<gene>
    <name evidence="5" type="ORF">SAMN05216323_100841</name>
</gene>
<reference evidence="5 6" key="1">
    <citation type="submission" date="2016-09" db="EMBL/GenBank/DDBJ databases">
        <authorList>
            <person name="Capua I."/>
            <person name="De Benedictis P."/>
            <person name="Joannis T."/>
            <person name="Lombin L.H."/>
            <person name="Cattoli G."/>
        </authorList>
    </citation>
    <scope>NUCLEOTIDE SEQUENCE [LARGE SCALE GENOMIC DNA]</scope>
    <source>
        <strain evidence="5 6">A7P-90m</strain>
    </source>
</reference>
<dbReference type="InterPro" id="IPR052700">
    <property type="entry name" value="Carb_kinase_PfkB-like"/>
</dbReference>
<dbReference type="AlphaFoldDB" id="A0A1G6HB50"/>
<sequence length="329" mass="35369">MNGEVIGLGNALVDLLTSLENDHLLSVLGLPKGSMQLVDEEAMERVLKATSGLKRTRASGGSAANTINGLAMLGVKTGYIGKVGRDETGTFFKNDLIKSQINPILLEGNAPSGVAIALISKDSERTFATYLGAAIELLPSDLTKEMFHGYKYFHIEGYLVQNQGLVRRSMELAKAEGLKITLDLASYNVVEGNLSFLKDVVEKYVDIVFANEEEAKAYTGMEPADAVVEISNSCEIAVVKVGKNGSYIRANGITHKVEAVEAKTIDSTGAGDLYAAGFIYGLLKSYPLDICGTIGSILAANVIEVLGPKMDDVRWADIHHLVKRAVEKR</sequence>
<dbReference type="GO" id="GO:0016301">
    <property type="term" value="F:kinase activity"/>
    <property type="evidence" value="ECO:0007669"/>
    <property type="project" value="UniProtKB-KW"/>
</dbReference>
<dbReference type="OrthoDB" id="9813569at2"/>
<dbReference type="PANTHER" id="PTHR43320">
    <property type="entry name" value="SUGAR KINASE"/>
    <property type="match status" value="1"/>
</dbReference>
<dbReference type="Proteomes" id="UP000199452">
    <property type="component" value="Unassembled WGS sequence"/>
</dbReference>
<dbReference type="Gene3D" id="3.30.1110.10">
    <property type="match status" value="1"/>
</dbReference>
<dbReference type="STRING" id="1640674.SAMN05216323_100841"/>
<evidence type="ECO:0000259" key="4">
    <source>
        <dbReference type="Pfam" id="PF00294"/>
    </source>
</evidence>
<keyword evidence="6" id="KW-1185">Reference proteome</keyword>
<name>A0A1G6HB50_9BACT</name>
<dbReference type="InterPro" id="IPR011611">
    <property type="entry name" value="PfkB_dom"/>
</dbReference>
<dbReference type="PROSITE" id="PS00584">
    <property type="entry name" value="PFKB_KINASES_2"/>
    <property type="match status" value="1"/>
</dbReference>
<dbReference type="SUPFAM" id="SSF53613">
    <property type="entry name" value="Ribokinase-like"/>
    <property type="match status" value="1"/>
</dbReference>
<proteinExistence type="inferred from homology"/>
<accession>A0A1G6HB50</accession>
<dbReference type="InterPro" id="IPR002173">
    <property type="entry name" value="Carboh/pur_kinase_PfkB_CS"/>
</dbReference>
<dbReference type="CDD" id="cd01168">
    <property type="entry name" value="adenosine_kinase"/>
    <property type="match status" value="1"/>
</dbReference>
<evidence type="ECO:0000313" key="5">
    <source>
        <dbReference type="EMBL" id="SDB90666.1"/>
    </source>
</evidence>
<keyword evidence="3 5" id="KW-0418">Kinase</keyword>
<evidence type="ECO:0000313" key="6">
    <source>
        <dbReference type="Proteomes" id="UP000199452"/>
    </source>
</evidence>
<keyword evidence="2" id="KW-0808">Transferase</keyword>
<evidence type="ECO:0000256" key="2">
    <source>
        <dbReference type="ARBA" id="ARBA00022679"/>
    </source>
</evidence>
<comment type="similarity">
    <text evidence="1">Belongs to the carbohydrate kinase PfkB family.</text>
</comment>
<dbReference type="Pfam" id="PF00294">
    <property type="entry name" value="PfkB"/>
    <property type="match status" value="1"/>
</dbReference>
<dbReference type="Gene3D" id="3.40.1190.20">
    <property type="match status" value="1"/>
</dbReference>
<dbReference type="RefSeq" id="WP_092435945.1">
    <property type="nucleotide sequence ID" value="NZ_FMYP01000008.1"/>
</dbReference>
<evidence type="ECO:0000256" key="1">
    <source>
        <dbReference type="ARBA" id="ARBA00010688"/>
    </source>
</evidence>
<dbReference type="InterPro" id="IPR029056">
    <property type="entry name" value="Ribokinase-like"/>
</dbReference>
<protein>
    <submittedName>
        <fullName evidence="5">Sugar or nucleoside kinase, ribokinase family</fullName>
    </submittedName>
</protein>
<feature type="domain" description="Carbohydrate kinase PfkB" evidence="4">
    <location>
        <begin position="56"/>
        <end position="308"/>
    </location>
</feature>
<evidence type="ECO:0000256" key="3">
    <source>
        <dbReference type="ARBA" id="ARBA00022777"/>
    </source>
</evidence>
<dbReference type="PANTHER" id="PTHR43320:SF3">
    <property type="entry name" value="CARBOHYDRATE KINASE PFKB DOMAIN-CONTAINING PROTEIN"/>
    <property type="match status" value="1"/>
</dbReference>
<dbReference type="EMBL" id="FMYP01000008">
    <property type="protein sequence ID" value="SDB90666.1"/>
    <property type="molecule type" value="Genomic_DNA"/>
</dbReference>
<organism evidence="5 6">
    <name type="scientific">Williamwhitmania taraxaci</name>
    <dbReference type="NCBI Taxonomy" id="1640674"/>
    <lineage>
        <taxon>Bacteria</taxon>
        <taxon>Pseudomonadati</taxon>
        <taxon>Bacteroidota</taxon>
        <taxon>Bacteroidia</taxon>
        <taxon>Bacteroidales</taxon>
        <taxon>Williamwhitmaniaceae</taxon>
        <taxon>Williamwhitmania</taxon>
    </lineage>
</organism>